<dbReference type="AlphaFoldDB" id="A0A3B0ZUJ8"/>
<accession>A0A3B0ZUJ8</accession>
<dbReference type="Pfam" id="PF12843">
    <property type="entry name" value="QSregVF_b"/>
    <property type="match status" value="1"/>
</dbReference>
<reference evidence="1" key="1">
    <citation type="submission" date="2018-06" db="EMBL/GenBank/DDBJ databases">
        <authorList>
            <person name="Zhirakovskaya E."/>
        </authorList>
    </citation>
    <scope>NUCLEOTIDE SEQUENCE</scope>
</reference>
<sequence>MINPILSGDPEALLKLVQYRMPFGKYSGQLLIDLPEPYVVWFAKKGFPPGNLGEMLGLVYEIKLNGLEYLLIPLRTKQKKAK</sequence>
<gene>
    <name evidence="1" type="ORF">MNBD_GAMMA16-2191</name>
</gene>
<name>A0A3B0ZUJ8_9ZZZZ</name>
<protein>
    <submittedName>
        <fullName evidence="1">Uncharacterized protein YpeB</fullName>
    </submittedName>
</protein>
<dbReference type="EMBL" id="UOFO01000060">
    <property type="protein sequence ID" value="VAW85114.1"/>
    <property type="molecule type" value="Genomic_DNA"/>
</dbReference>
<proteinExistence type="predicted"/>
<dbReference type="InterPro" id="IPR024530">
    <property type="entry name" value="QSregVF_b"/>
</dbReference>
<evidence type="ECO:0000313" key="1">
    <source>
        <dbReference type="EMBL" id="VAW85114.1"/>
    </source>
</evidence>
<organism evidence="1">
    <name type="scientific">hydrothermal vent metagenome</name>
    <dbReference type="NCBI Taxonomy" id="652676"/>
    <lineage>
        <taxon>unclassified sequences</taxon>
        <taxon>metagenomes</taxon>
        <taxon>ecological metagenomes</taxon>
    </lineage>
</organism>